<keyword evidence="4 7" id="KW-1133">Transmembrane helix</keyword>
<keyword evidence="5 7" id="KW-0472">Membrane</keyword>
<dbReference type="Proteomes" id="UP001159428">
    <property type="component" value="Unassembled WGS sequence"/>
</dbReference>
<feature type="binding site" evidence="6">
    <location>
        <position position="300"/>
    </location>
    <ligand>
        <name>Zn(2+)</name>
        <dbReference type="ChEBI" id="CHEBI:29105"/>
    </ligand>
</feature>
<feature type="binding site" evidence="6">
    <location>
        <position position="147"/>
    </location>
    <ligand>
        <name>Zn(2+)</name>
        <dbReference type="ChEBI" id="CHEBI:29105"/>
    </ligand>
</feature>
<dbReference type="GO" id="GO:0016020">
    <property type="term" value="C:membrane"/>
    <property type="evidence" value="ECO:0007669"/>
    <property type="project" value="UniProtKB-SubCell"/>
</dbReference>
<feature type="transmembrane region" description="Helical" evidence="7">
    <location>
        <begin position="125"/>
        <end position="149"/>
    </location>
</feature>
<dbReference type="AlphaFoldDB" id="A0AAU9VR83"/>
<keyword evidence="3 7" id="KW-0812">Transmembrane</keyword>
<dbReference type="InterPro" id="IPR004254">
    <property type="entry name" value="AdipoR/HlyIII-related"/>
</dbReference>
<dbReference type="GO" id="GO:0046872">
    <property type="term" value="F:metal ion binding"/>
    <property type="evidence" value="ECO:0007669"/>
    <property type="project" value="UniProtKB-KW"/>
</dbReference>
<evidence type="ECO:0000313" key="8">
    <source>
        <dbReference type="EMBL" id="CAH3035972.1"/>
    </source>
</evidence>
<evidence type="ECO:0000256" key="2">
    <source>
        <dbReference type="ARBA" id="ARBA00007018"/>
    </source>
</evidence>
<dbReference type="PANTHER" id="PTHR20855:SF143">
    <property type="entry name" value="MEMBRANE PROGESTIN RECEPTOR EPSILON"/>
    <property type="match status" value="1"/>
</dbReference>
<dbReference type="EMBL" id="CALNXJ010000003">
    <property type="protein sequence ID" value="CAH3035972.1"/>
    <property type="molecule type" value="Genomic_DNA"/>
</dbReference>
<reference evidence="8 9" key="1">
    <citation type="submission" date="2022-05" db="EMBL/GenBank/DDBJ databases">
        <authorList>
            <consortium name="Genoscope - CEA"/>
            <person name="William W."/>
        </authorList>
    </citation>
    <scope>NUCLEOTIDE SEQUENCE [LARGE SCALE GENOMIC DNA]</scope>
</reference>
<evidence type="ECO:0000256" key="3">
    <source>
        <dbReference type="ARBA" id="ARBA00022692"/>
    </source>
</evidence>
<organism evidence="8 9">
    <name type="scientific">Pocillopora meandrina</name>
    <dbReference type="NCBI Taxonomy" id="46732"/>
    <lineage>
        <taxon>Eukaryota</taxon>
        <taxon>Metazoa</taxon>
        <taxon>Cnidaria</taxon>
        <taxon>Anthozoa</taxon>
        <taxon>Hexacorallia</taxon>
        <taxon>Scleractinia</taxon>
        <taxon>Astrocoeniina</taxon>
        <taxon>Pocilloporidae</taxon>
        <taxon>Pocillopora</taxon>
    </lineage>
</organism>
<name>A0AAU9VR83_9CNID</name>
<keyword evidence="6" id="KW-0479">Metal-binding</keyword>
<feature type="transmembrane region" description="Helical" evidence="7">
    <location>
        <begin position="161"/>
        <end position="182"/>
    </location>
</feature>
<feature type="transmembrane region" description="Helical" evidence="7">
    <location>
        <begin position="197"/>
        <end position="219"/>
    </location>
</feature>
<accession>A0AAU9VR83</accession>
<dbReference type="GO" id="GO:0038023">
    <property type="term" value="F:signaling receptor activity"/>
    <property type="evidence" value="ECO:0007669"/>
    <property type="project" value="TreeGrafter"/>
</dbReference>
<keyword evidence="6" id="KW-0862">Zinc</keyword>
<dbReference type="PANTHER" id="PTHR20855">
    <property type="entry name" value="ADIPOR/PROGESTIN RECEPTOR-RELATED"/>
    <property type="match status" value="1"/>
</dbReference>
<feature type="binding site" evidence="6">
    <location>
        <position position="304"/>
    </location>
    <ligand>
        <name>Zn(2+)</name>
        <dbReference type="ChEBI" id="CHEBI:29105"/>
    </ligand>
</feature>
<evidence type="ECO:0000256" key="5">
    <source>
        <dbReference type="ARBA" id="ARBA00023136"/>
    </source>
</evidence>
<protein>
    <submittedName>
        <fullName evidence="8">Uncharacterized protein</fullName>
    </submittedName>
</protein>
<gene>
    <name evidence="8" type="ORF">PMEA_00016581</name>
</gene>
<keyword evidence="9" id="KW-1185">Reference proteome</keyword>
<proteinExistence type="inferred from homology"/>
<feature type="transmembrane region" description="Helical" evidence="7">
    <location>
        <begin position="95"/>
        <end position="113"/>
    </location>
</feature>
<evidence type="ECO:0000256" key="6">
    <source>
        <dbReference type="PIRSR" id="PIRSR604254-1"/>
    </source>
</evidence>
<evidence type="ECO:0000256" key="1">
    <source>
        <dbReference type="ARBA" id="ARBA00004141"/>
    </source>
</evidence>
<evidence type="ECO:0000256" key="4">
    <source>
        <dbReference type="ARBA" id="ARBA00022989"/>
    </source>
</evidence>
<dbReference type="Pfam" id="PF03006">
    <property type="entry name" value="HlyIII"/>
    <property type="match status" value="1"/>
</dbReference>
<comment type="caution">
    <text evidence="8">The sequence shown here is derived from an EMBL/GenBank/DDBJ whole genome shotgun (WGS) entry which is preliminary data.</text>
</comment>
<comment type="similarity">
    <text evidence="2">Belongs to the ADIPOR family.</text>
</comment>
<evidence type="ECO:0000256" key="7">
    <source>
        <dbReference type="SAM" id="Phobius"/>
    </source>
</evidence>
<comment type="subcellular location">
    <subcellularLocation>
        <location evidence="1">Membrane</location>
        <topology evidence="1">Multi-pass membrane protein</topology>
    </subcellularLocation>
</comment>
<sequence length="372" mass="42119">MKNRQSNVPTRTGKGFYGATKALISKNNNQKDNNWNITRNKCELEKETDISNDLVNFDKVPSFFRQPFIVSSYRKCDSSAWYCFKSLFQATNETINIWSHVLAFAVFMLRFASVFAKHKLQEDPFVYPLLCFAFGICVMLAMSVSAHLFNCMSTKACHVCFFFDYAAISVYTFTAGQVFYFYSRPVNTTWLIFNTPALFLAISAAVSFASTLACCYSFCSTSRFDAALKASTYISSWLFNTSPYWTMLSLCNTTSTCSSPQSVQYFTRHCLFYAGGTLAYVFRVPERLMIGVFDVVGHSHHFLHILCAIGAADEFSAVELDMQQRRAIIEPLPGPTFSNSIFCFLGWTGKPSDDVLHSLNHFSHPPAVQEWI</sequence>
<evidence type="ECO:0000313" key="9">
    <source>
        <dbReference type="Proteomes" id="UP001159428"/>
    </source>
</evidence>